<dbReference type="GO" id="GO:0030688">
    <property type="term" value="C:preribosome, small subunit precursor"/>
    <property type="evidence" value="ECO:0007669"/>
    <property type="project" value="InterPro"/>
</dbReference>
<evidence type="ECO:0000313" key="5">
    <source>
        <dbReference type="EMBL" id="GAV02654.1"/>
    </source>
</evidence>
<gene>
    <name evidence="5" type="primary">RvY_13192</name>
    <name evidence="5" type="synonym">RvY_13192.1</name>
    <name evidence="5" type="ORF">RvY_13192-1</name>
</gene>
<dbReference type="Proteomes" id="UP000186922">
    <property type="component" value="Unassembled WGS sequence"/>
</dbReference>
<comment type="caution">
    <text evidence="5">The sequence shown here is derived from an EMBL/GenBank/DDBJ whole genome shotgun (WGS) entry which is preliminary data.</text>
</comment>
<dbReference type="GO" id="GO:0000462">
    <property type="term" value="P:maturation of SSU-rRNA from tricistronic rRNA transcript (SSU-rRNA, 5.8S rRNA, LSU-rRNA)"/>
    <property type="evidence" value="ECO:0007669"/>
    <property type="project" value="InterPro"/>
</dbReference>
<comment type="subcellular location">
    <subcellularLocation>
        <location evidence="1">Nucleus</location>
        <location evidence="1">Nucleolus</location>
    </subcellularLocation>
</comment>
<dbReference type="PANTHER" id="PTHR31109:SF2">
    <property type="entry name" value="RIBOSOME BIOGENESIS PROTEIN SLX9 HOMOLOG"/>
    <property type="match status" value="1"/>
</dbReference>
<evidence type="ECO:0000256" key="4">
    <source>
        <dbReference type="SAM" id="MobiDB-lite"/>
    </source>
</evidence>
<name>A0A1D1VUK4_RAMVA</name>
<dbReference type="PANTHER" id="PTHR31109">
    <property type="entry name" value="PROTEIN FAM207A"/>
    <property type="match status" value="1"/>
</dbReference>
<organism evidence="5 6">
    <name type="scientific">Ramazzottius varieornatus</name>
    <name type="common">Water bear</name>
    <name type="synonym">Tardigrade</name>
    <dbReference type="NCBI Taxonomy" id="947166"/>
    <lineage>
        <taxon>Eukaryota</taxon>
        <taxon>Metazoa</taxon>
        <taxon>Ecdysozoa</taxon>
        <taxon>Tardigrada</taxon>
        <taxon>Eutardigrada</taxon>
        <taxon>Parachela</taxon>
        <taxon>Hypsibioidea</taxon>
        <taxon>Ramazzottiidae</taxon>
        <taxon>Ramazzottius</taxon>
    </lineage>
</organism>
<dbReference type="AlphaFoldDB" id="A0A1D1VUK4"/>
<comment type="similarity">
    <text evidence="2">Belongs to the SLX9 family.</text>
</comment>
<evidence type="ECO:0000313" key="6">
    <source>
        <dbReference type="Proteomes" id="UP000186922"/>
    </source>
</evidence>
<reference evidence="5 6" key="1">
    <citation type="journal article" date="2016" name="Nat. Commun.">
        <title>Extremotolerant tardigrade genome and improved radiotolerance of human cultured cells by tardigrade-unique protein.</title>
        <authorList>
            <person name="Hashimoto T."/>
            <person name="Horikawa D.D."/>
            <person name="Saito Y."/>
            <person name="Kuwahara H."/>
            <person name="Kozuka-Hata H."/>
            <person name="Shin-I T."/>
            <person name="Minakuchi Y."/>
            <person name="Ohishi K."/>
            <person name="Motoyama A."/>
            <person name="Aizu T."/>
            <person name="Enomoto A."/>
            <person name="Kondo K."/>
            <person name="Tanaka S."/>
            <person name="Hara Y."/>
            <person name="Koshikawa S."/>
            <person name="Sagara H."/>
            <person name="Miura T."/>
            <person name="Yokobori S."/>
            <person name="Miyagawa K."/>
            <person name="Suzuki Y."/>
            <person name="Kubo T."/>
            <person name="Oyama M."/>
            <person name="Kohara Y."/>
            <person name="Fujiyama A."/>
            <person name="Arakawa K."/>
            <person name="Katayama T."/>
            <person name="Toyoda A."/>
            <person name="Kunieda T."/>
        </authorList>
    </citation>
    <scope>NUCLEOTIDE SEQUENCE [LARGE SCALE GENOMIC DNA]</scope>
    <source>
        <strain evidence="5 6">YOKOZUNA-1</strain>
    </source>
</reference>
<sequence>MGKVRKLRRKFQCLKSKEQADPSNDQIGNGEMGAPQDPTSLIDQLFTPEVLMAAPKITSQLMKQQLADYEERNTIATTLSAKSSTYAQMKKKTKNDLKHQLWQRKFETTQQLRKEEKDRTKREKTAVVGDVQPMMNALTDLSSFLDDVRTEQKKKQEANINSAKAKPMKKQKARAAEELWNIEMMKAVVKDPYYQSNPFSAISTHLKLLYSADNSTSIPYSWAFTGCCFQSSLRNQHVKWVCPSVKTNETTGNTRYFFAKVTYQASSAVIRETKNSAGIKSGIYRVSQPHFSFWSGRSFLFDFTQVFVPLYRNLNGHS</sequence>
<dbReference type="GO" id="GO:0030686">
    <property type="term" value="C:90S preribosome"/>
    <property type="evidence" value="ECO:0007669"/>
    <property type="project" value="InterPro"/>
</dbReference>
<dbReference type="InterPro" id="IPR028160">
    <property type="entry name" value="Slx9-like"/>
</dbReference>
<feature type="compositionally biased region" description="Basic residues" evidence="4">
    <location>
        <begin position="1"/>
        <end position="12"/>
    </location>
</feature>
<proteinExistence type="inferred from homology"/>
<evidence type="ECO:0000256" key="2">
    <source>
        <dbReference type="ARBA" id="ARBA00011022"/>
    </source>
</evidence>
<keyword evidence="3" id="KW-0539">Nucleus</keyword>
<accession>A0A1D1VUK4</accession>
<dbReference type="OrthoDB" id="18703at2759"/>
<evidence type="ECO:0000256" key="3">
    <source>
        <dbReference type="ARBA" id="ARBA00023242"/>
    </source>
</evidence>
<feature type="region of interest" description="Disordered" evidence="4">
    <location>
        <begin position="1"/>
        <end position="38"/>
    </location>
</feature>
<evidence type="ECO:0000256" key="1">
    <source>
        <dbReference type="ARBA" id="ARBA00004604"/>
    </source>
</evidence>
<keyword evidence="6" id="KW-1185">Reference proteome</keyword>
<dbReference type="EMBL" id="BDGG01000008">
    <property type="protein sequence ID" value="GAV02654.1"/>
    <property type="molecule type" value="Genomic_DNA"/>
</dbReference>
<dbReference type="Pfam" id="PF15341">
    <property type="entry name" value="SLX9"/>
    <property type="match status" value="1"/>
</dbReference>
<dbReference type="GO" id="GO:0005730">
    <property type="term" value="C:nucleolus"/>
    <property type="evidence" value="ECO:0007669"/>
    <property type="project" value="UniProtKB-SubCell"/>
</dbReference>
<protein>
    <submittedName>
        <fullName evidence="5">Uncharacterized protein</fullName>
    </submittedName>
</protein>